<evidence type="ECO:0000313" key="14">
    <source>
        <dbReference type="Proteomes" id="UP000777482"/>
    </source>
</evidence>
<evidence type="ECO:0000256" key="2">
    <source>
        <dbReference type="ARBA" id="ARBA00022737"/>
    </source>
</evidence>
<dbReference type="GO" id="GO:0042393">
    <property type="term" value="F:histone binding"/>
    <property type="evidence" value="ECO:0007669"/>
    <property type="project" value="TreeGrafter"/>
</dbReference>
<evidence type="ECO:0000256" key="5">
    <source>
        <dbReference type="ARBA" id="ARBA00022840"/>
    </source>
</evidence>
<evidence type="ECO:0000313" key="13">
    <source>
        <dbReference type="EMBL" id="KAG0656892.1"/>
    </source>
</evidence>
<feature type="compositionally biased region" description="Polar residues" evidence="8">
    <location>
        <begin position="1939"/>
        <end position="1951"/>
    </location>
</feature>
<dbReference type="GO" id="GO:0003723">
    <property type="term" value="F:RNA binding"/>
    <property type="evidence" value="ECO:0007669"/>
    <property type="project" value="UniProtKB-UniRule"/>
</dbReference>
<keyword evidence="14" id="KW-1185">Reference proteome</keyword>
<feature type="compositionally biased region" description="Low complexity" evidence="8">
    <location>
        <begin position="540"/>
        <end position="551"/>
    </location>
</feature>
<dbReference type="InterPro" id="IPR012677">
    <property type="entry name" value="Nucleotide-bd_a/b_plait_sf"/>
</dbReference>
<feature type="domain" description="RRM" evidence="10">
    <location>
        <begin position="143"/>
        <end position="223"/>
    </location>
</feature>
<feature type="compositionally biased region" description="Basic residues" evidence="8">
    <location>
        <begin position="713"/>
        <end position="723"/>
    </location>
</feature>
<keyword evidence="4" id="KW-0378">Hydrolase</keyword>
<dbReference type="InterPro" id="IPR049730">
    <property type="entry name" value="SNF2/RAD54-like_C"/>
</dbReference>
<dbReference type="InterPro" id="IPR027417">
    <property type="entry name" value="P-loop_NTPase"/>
</dbReference>
<dbReference type="SMART" id="SM00490">
    <property type="entry name" value="HELICc"/>
    <property type="match status" value="1"/>
</dbReference>
<evidence type="ECO:0000256" key="6">
    <source>
        <dbReference type="ARBA" id="ARBA00023242"/>
    </source>
</evidence>
<feature type="compositionally biased region" description="Polar residues" evidence="8">
    <location>
        <begin position="791"/>
        <end position="810"/>
    </location>
</feature>
<dbReference type="InterPro" id="IPR001650">
    <property type="entry name" value="Helicase_C-like"/>
</dbReference>
<dbReference type="CDD" id="cd17919">
    <property type="entry name" value="DEXHc_Snf"/>
    <property type="match status" value="1"/>
</dbReference>
<dbReference type="PROSITE" id="PS51194">
    <property type="entry name" value="HELICASE_CTER"/>
    <property type="match status" value="1"/>
</dbReference>
<evidence type="ECO:0000256" key="3">
    <source>
        <dbReference type="ARBA" id="ARBA00022741"/>
    </source>
</evidence>
<dbReference type="SMART" id="SM00487">
    <property type="entry name" value="DEXDc"/>
    <property type="match status" value="1"/>
</dbReference>
<dbReference type="InterPro" id="IPR016197">
    <property type="entry name" value="Chromo-like_dom_sf"/>
</dbReference>
<dbReference type="SUPFAM" id="SSF52540">
    <property type="entry name" value="P-loop containing nucleoside triphosphate hydrolases"/>
    <property type="match status" value="2"/>
</dbReference>
<comment type="caution">
    <text evidence="13">The sequence shown here is derived from an EMBL/GenBank/DDBJ whole genome shotgun (WGS) entry which is preliminary data.</text>
</comment>
<dbReference type="PROSITE" id="PS50013">
    <property type="entry name" value="CHROMO_2"/>
    <property type="match status" value="1"/>
</dbReference>
<feature type="region of interest" description="Disordered" evidence="8">
    <location>
        <begin position="456"/>
        <end position="673"/>
    </location>
</feature>
<dbReference type="InterPro" id="IPR000953">
    <property type="entry name" value="Chromo/chromo_shadow_dom"/>
</dbReference>
<dbReference type="SUPFAM" id="SSF54160">
    <property type="entry name" value="Chromo domain-like"/>
    <property type="match status" value="1"/>
</dbReference>
<dbReference type="InterPro" id="IPR035979">
    <property type="entry name" value="RBD_domain_sf"/>
</dbReference>
<dbReference type="InterPro" id="IPR038718">
    <property type="entry name" value="SNF2-like_sf"/>
</dbReference>
<dbReference type="Proteomes" id="UP000777482">
    <property type="component" value="Unassembled WGS sequence"/>
</dbReference>
<feature type="compositionally biased region" description="Polar residues" evidence="8">
    <location>
        <begin position="2236"/>
        <end position="2250"/>
    </location>
</feature>
<comment type="subcellular location">
    <subcellularLocation>
        <location evidence="1">Nucleus</location>
    </subcellularLocation>
</comment>
<dbReference type="InterPro" id="IPR056616">
    <property type="entry name" value="Chromo_MIT1"/>
</dbReference>
<accession>A0A9P6VVG1</accession>
<feature type="compositionally biased region" description="Basic residues" evidence="8">
    <location>
        <begin position="484"/>
        <end position="500"/>
    </location>
</feature>
<evidence type="ECO:0000259" key="12">
    <source>
        <dbReference type="PROSITE" id="PS51194"/>
    </source>
</evidence>
<sequence>MSSNPYARPPKPYNSYAAANSYYSSSAAATTSAAPYPAAASTSAYVAAAAGPVLPAGYAAYPSAVAAAGPVYPGMTAGAGPSDLDAQQASIYTPEAARANKPVTGANGGGSGSKAKGRTTVLRKGGGELWEDQTLLEWDPSHFRLFIGDLDPAISDDAFRSAFSGPRFPSFVKSKVVRDKYTNKGKGFGFVAYSDPEDFLKAWKEMNGKYVGTRPVTIKKATAGVKAVEIGDRKARMLEAKRPQKTGTVPYERANAEDAGHRAIPGEKGTSSTQYGRLGRATRVALLWVFRLLPLKSSDAYGSPAAVRKGHRNLALAPPCLSSSAGLLTSSPTFTPNLHWHSRSPARLIWISVLRSTSSASQRVQSAMADVNTGGGGGGGDEGVYRVVKPVVIAGLETSYLCQLEQGGKTVKRTESEVRQLAPNLLAAYELQHNPGGGQPSSDFAPEVSGVRMARTASSGMRNYRDESDSDDAAEQGSSSSRVGRPRRAATKQQKGKKASRRDSSPEPDDSADETADEPSSQGSDSASGGEEEESDDDNAAYSSATRTSSRAKGKQREVQGTRRSNRDAAQTRKKYNFGGGHGSSGDDDNDEDSLATSEIEPETTTTTTRSGRISKRAGASTSSSDQYKDVGNSSDELSIQAGSRAPSEAAQRAARAAAEAEAEEAEEDELAHDSLHAESDYPARQQDLHRGFCAKCELEATDVLLGRLAARRAKKKPGRKRRRDELEEDTDAEQERIEKLGAWVQCGVCCVAYHFGCLPAPQKRELTDKLKAEHLARHPPENDLLASITDGASTGGSNSARSSKANTPTLRGMAARPKLELVPTKTFTIAKCPFCRKVGGRRCFVCGMSGKRVTQGELDMVKADLEREAAEMQPEASQPAEAATEAPAASSTTNNGHAAAPTPDGAPAAADAAGVVSVAAPIAAELPVAAPATEKPPLQSPALDVTSAATVASGSDVPAAPVVPAEVAMEEVQNATAGEVVAEEEERLPGLMFRCSSCKRTAHFGCLDHDEPDWTFEEHCKSYHEWGICHDCYNFNVPLDVILAWAETDPLPPPSADDIEPDDEIVEKVAHETRIDEKTKKVVVIPSAKDPQAAAKYLVKWQNVSYRHLDWVPHAFLAAKYQAKLANFLARGSTVTFDAPKDDDPEDAEPDADKKEDIGEAPLPDPNAEERVPRAWKTVDRILDVEYVHPKKVGETVPFHTFRKKMLPKEPEQSIKLVARCYIKWGDLAYKEATLEAPPQEGDEGYKEYVAAYKAFLIASDPSMVVPRLNDAQMDILDEPRSAKTFKPLAKQPEYLTGGTLMDFQIEGVNFLRSRWHQKKGCILADEMGLGKTCQVLSFLSVLSEEQGARPFLVVVPNSLVGNWLREFARWAPRLRVVPYNGDAESRRIVENFEMFEPNGSLKTHVVLATYEALQGNGAVFRRVPRWDCLVVDEGQRLKGGKASQLYSVIDTLRIGHRVILSGTPLNNNLRELFNLLAFINPRDYPDVEAVTARFADLTPELVEEVRDLLKPFFLRRTKDLVLNLPPLVRTSQKLEARFFPCAETYSSFPQLEVVVPVTMTPLQRRVYRGILERNASAIQAIARKAGAGGSGPAAGGRGRPKKSNFSNILMELRKSLCHPYLVNDELEPRNVTAKEAHQNLTDACAKFVLLARMLPKLKAAGHRVLIFSQFKLTLTILERFLAGLDLKYLRLDGDTPQIERQRDVDRFNAPGSEFFAYLLSTRAGGVGLNITSADVIIIYDQDFNPQMDIQAISRAHRIGQTKPVRVFKLLVKGTCEEKILNAGQKKRGLEHLIIQRIDAKDESEDMESMLQFGATAVFDDDDAEKNAIRYTDQDVDDLLAKTAKPIEKKDDAASTFATAQIWIRDGGELDAFDADKAEEKAEPENLHDFWSKVVDQQQELERSQKVAQALTIGRGKRRRAQVNYKLEAPSPTKDSRGSSPSLLEGQSSGDDYRDKEDLDSDYEGQEPMTVDDLALLDPSDPSKPPPLARLADESRAGRRGSPSSSNGTRRRRTRGEPDDDQSQRERNDRRALEALRQDAASVNHDEARRLIFLAGNASSRSERIAYLRQATYLLSAARSELERATFTAPQADTSRPDRAGRDPSAAPSGSSSRPETSAPSPGVSTIPNGGAEVSSTRETGPPAQRPAAAHQAQKSSAFALDSDDAVSHGLSRSTSTPGRTEQANGSRQNITGSRISTAGSEPPASAHATSAKAKGVDVDANGGNAAKDAGSAGTTKKPSSSGYRQSALSFAKVPAKKGETGSASPVLPMKRLAEDPVRSVARGSSSSSSSTAKASASSKDKDGASSRPQKKIKTGGGSAVVVISDSESD</sequence>
<dbReference type="Pfam" id="PF23615">
    <property type="entry name" value="Chromo_MIT1"/>
    <property type="match status" value="1"/>
</dbReference>
<feature type="region of interest" description="Disordered" evidence="8">
    <location>
        <begin position="713"/>
        <end position="735"/>
    </location>
</feature>
<dbReference type="CDD" id="cd18793">
    <property type="entry name" value="SF2_C_SNF"/>
    <property type="match status" value="1"/>
</dbReference>
<feature type="compositionally biased region" description="Low complexity" evidence="8">
    <location>
        <begin position="2221"/>
        <end position="2235"/>
    </location>
</feature>
<dbReference type="GO" id="GO:0005634">
    <property type="term" value="C:nucleus"/>
    <property type="evidence" value="ECO:0007669"/>
    <property type="project" value="UniProtKB-SubCell"/>
</dbReference>
<dbReference type="GO" id="GO:0005524">
    <property type="term" value="F:ATP binding"/>
    <property type="evidence" value="ECO:0007669"/>
    <property type="project" value="UniProtKB-KW"/>
</dbReference>
<dbReference type="InterPro" id="IPR000330">
    <property type="entry name" value="SNF2_N"/>
</dbReference>
<evidence type="ECO:0000256" key="8">
    <source>
        <dbReference type="SAM" id="MobiDB-lite"/>
    </source>
</evidence>
<dbReference type="InterPro" id="IPR000504">
    <property type="entry name" value="RRM_dom"/>
</dbReference>
<feature type="compositionally biased region" description="Polar residues" evidence="8">
    <location>
        <begin position="2172"/>
        <end position="2201"/>
    </location>
</feature>
<gene>
    <name evidence="13" type="ORF">C6P46_006913</name>
</gene>
<dbReference type="Pfam" id="PF00076">
    <property type="entry name" value="RRM_1"/>
    <property type="match status" value="1"/>
</dbReference>
<dbReference type="SUPFAM" id="SSF54928">
    <property type="entry name" value="RNA-binding domain, RBD"/>
    <property type="match status" value="1"/>
</dbReference>
<feature type="domain" description="Chromo" evidence="9">
    <location>
        <begin position="1065"/>
        <end position="1132"/>
    </location>
</feature>
<evidence type="ECO:0000256" key="1">
    <source>
        <dbReference type="ARBA" id="ARBA00004123"/>
    </source>
</evidence>
<feature type="compositionally biased region" description="Low complexity" evidence="8">
    <location>
        <begin position="2143"/>
        <end position="2155"/>
    </location>
</feature>
<dbReference type="GO" id="GO:0003677">
    <property type="term" value="F:DNA binding"/>
    <property type="evidence" value="ECO:0007669"/>
    <property type="project" value="TreeGrafter"/>
</dbReference>
<feature type="compositionally biased region" description="Polar residues" evidence="8">
    <location>
        <begin position="2117"/>
        <end position="2140"/>
    </location>
</feature>
<dbReference type="EMBL" id="PUHQ01000090">
    <property type="protein sequence ID" value="KAG0656892.1"/>
    <property type="molecule type" value="Genomic_DNA"/>
</dbReference>
<proteinExistence type="predicted"/>
<keyword evidence="6" id="KW-0539">Nucleus</keyword>
<feature type="domain" description="Helicase C-terminal" evidence="12">
    <location>
        <begin position="1651"/>
        <end position="1813"/>
    </location>
</feature>
<dbReference type="OrthoDB" id="5857104at2759"/>
<dbReference type="PROSITE" id="PS51192">
    <property type="entry name" value="HELICASE_ATP_BIND_1"/>
    <property type="match status" value="1"/>
</dbReference>
<feature type="compositionally biased region" description="Acidic residues" evidence="8">
    <location>
        <begin position="661"/>
        <end position="671"/>
    </location>
</feature>
<feature type="domain" description="Helicase ATP-binding" evidence="11">
    <location>
        <begin position="1314"/>
        <end position="1484"/>
    </location>
</feature>
<keyword evidence="7" id="KW-0694">RNA-binding</keyword>
<keyword evidence="5" id="KW-0067">ATP-binding</keyword>
<organism evidence="13 14">
    <name type="scientific">Rhodotorula mucilaginosa</name>
    <name type="common">Yeast</name>
    <name type="synonym">Rhodotorula rubra</name>
    <dbReference type="NCBI Taxonomy" id="5537"/>
    <lineage>
        <taxon>Eukaryota</taxon>
        <taxon>Fungi</taxon>
        <taxon>Dikarya</taxon>
        <taxon>Basidiomycota</taxon>
        <taxon>Pucciniomycotina</taxon>
        <taxon>Microbotryomycetes</taxon>
        <taxon>Sporidiobolales</taxon>
        <taxon>Sporidiobolaceae</taxon>
        <taxon>Rhodotorula</taxon>
    </lineage>
</organism>
<dbReference type="Pfam" id="PF00176">
    <property type="entry name" value="SNF2-rel_dom"/>
    <property type="match status" value="1"/>
</dbReference>
<feature type="compositionally biased region" description="Low complexity" evidence="8">
    <location>
        <begin position="872"/>
        <end position="909"/>
    </location>
</feature>
<keyword evidence="2" id="KW-0677">Repeat</keyword>
<feature type="compositionally biased region" description="Low complexity" evidence="8">
    <location>
        <begin position="2104"/>
        <end position="2116"/>
    </location>
</feature>
<feature type="region of interest" description="Disordered" evidence="8">
    <location>
        <begin position="778"/>
        <end position="810"/>
    </location>
</feature>
<evidence type="ECO:0000259" key="10">
    <source>
        <dbReference type="PROSITE" id="PS50102"/>
    </source>
</evidence>
<feature type="compositionally biased region" description="Acidic residues" evidence="8">
    <location>
        <begin position="506"/>
        <end position="517"/>
    </location>
</feature>
<feature type="region of interest" description="Disordered" evidence="8">
    <location>
        <begin position="869"/>
        <end position="909"/>
    </location>
</feature>
<evidence type="ECO:0000256" key="7">
    <source>
        <dbReference type="PROSITE-ProRule" id="PRU00176"/>
    </source>
</evidence>
<dbReference type="PANTHER" id="PTHR45623">
    <property type="entry name" value="CHROMODOMAIN-HELICASE-DNA-BINDING PROTEIN 3-RELATED-RELATED"/>
    <property type="match status" value="1"/>
</dbReference>
<feature type="compositionally biased region" description="Polar residues" evidence="8">
    <location>
        <begin position="620"/>
        <end position="642"/>
    </location>
</feature>
<name>A0A9P6VVG1_RHOMI</name>
<reference evidence="13 14" key="1">
    <citation type="submission" date="2020-11" db="EMBL/GenBank/DDBJ databases">
        <title>Kefir isolates.</title>
        <authorList>
            <person name="Marcisauskas S."/>
            <person name="Kim Y."/>
            <person name="Blasche S."/>
        </authorList>
    </citation>
    <scope>NUCLEOTIDE SEQUENCE [LARGE SCALE GENOMIC DNA]</scope>
    <source>
        <strain evidence="13 14">KR</strain>
    </source>
</reference>
<dbReference type="Gene3D" id="3.40.50.10810">
    <property type="entry name" value="Tandem AAA-ATPase domain"/>
    <property type="match status" value="1"/>
</dbReference>
<evidence type="ECO:0000259" key="9">
    <source>
        <dbReference type="PROSITE" id="PS50013"/>
    </source>
</evidence>
<dbReference type="PANTHER" id="PTHR45623:SF17">
    <property type="entry name" value="CHROMODOMAIN-HELICASE-DNA-BINDING PROTEIN 3-RELATED"/>
    <property type="match status" value="1"/>
</dbReference>
<feature type="region of interest" description="Disordered" evidence="8">
    <location>
        <begin position="2087"/>
        <end position="2331"/>
    </location>
</feature>
<dbReference type="GO" id="GO:0003682">
    <property type="term" value="F:chromatin binding"/>
    <property type="evidence" value="ECO:0007669"/>
    <property type="project" value="TreeGrafter"/>
</dbReference>
<dbReference type="InterPro" id="IPR014001">
    <property type="entry name" value="Helicase_ATP-bd"/>
</dbReference>
<keyword evidence="3" id="KW-0547">Nucleotide-binding</keyword>
<dbReference type="Pfam" id="PF00271">
    <property type="entry name" value="Helicase_C"/>
    <property type="match status" value="1"/>
</dbReference>
<dbReference type="Gene3D" id="2.40.50.40">
    <property type="match status" value="1"/>
</dbReference>
<feature type="compositionally biased region" description="Acidic residues" evidence="8">
    <location>
        <begin position="530"/>
        <end position="539"/>
    </location>
</feature>
<dbReference type="PROSITE" id="PS50102">
    <property type="entry name" value="RRM"/>
    <property type="match status" value="1"/>
</dbReference>
<dbReference type="GO" id="GO:0000785">
    <property type="term" value="C:chromatin"/>
    <property type="evidence" value="ECO:0007669"/>
    <property type="project" value="TreeGrafter"/>
</dbReference>
<feature type="compositionally biased region" description="Low complexity" evidence="8">
    <location>
        <begin position="518"/>
        <end position="529"/>
    </location>
</feature>
<dbReference type="SMART" id="SM00360">
    <property type="entry name" value="RRM"/>
    <property type="match status" value="1"/>
</dbReference>
<evidence type="ECO:0000256" key="4">
    <source>
        <dbReference type="ARBA" id="ARBA00022801"/>
    </source>
</evidence>
<feature type="compositionally biased region" description="Basic and acidic residues" evidence="8">
    <location>
        <begin position="555"/>
        <end position="571"/>
    </location>
</feature>
<dbReference type="GO" id="GO:0140658">
    <property type="term" value="F:ATP-dependent chromatin remodeler activity"/>
    <property type="evidence" value="ECO:0007669"/>
    <property type="project" value="TreeGrafter"/>
</dbReference>
<dbReference type="GO" id="GO:0016887">
    <property type="term" value="F:ATP hydrolysis activity"/>
    <property type="evidence" value="ECO:0007669"/>
    <property type="project" value="TreeGrafter"/>
</dbReference>
<dbReference type="Gene3D" id="3.40.50.300">
    <property type="entry name" value="P-loop containing nucleotide triphosphate hydrolases"/>
    <property type="match status" value="1"/>
</dbReference>
<dbReference type="CDD" id="cd12383">
    <property type="entry name" value="RRM_RBM42"/>
    <property type="match status" value="1"/>
</dbReference>
<feature type="region of interest" description="Disordered" evidence="8">
    <location>
        <begin position="95"/>
        <end position="119"/>
    </location>
</feature>
<dbReference type="InterPro" id="IPR034215">
    <property type="entry name" value="RBM42_RRM"/>
</dbReference>
<feature type="compositionally biased region" description="Low complexity" evidence="8">
    <location>
        <begin position="645"/>
        <end position="660"/>
    </location>
</feature>
<protein>
    <submittedName>
        <fullName evidence="13">Uncharacterized protein</fullName>
    </submittedName>
</protein>
<feature type="compositionally biased region" description="Low complexity" evidence="8">
    <location>
        <begin position="2280"/>
        <end position="2299"/>
    </location>
</feature>
<evidence type="ECO:0000259" key="11">
    <source>
        <dbReference type="PROSITE" id="PS51192"/>
    </source>
</evidence>
<feature type="compositionally biased region" description="Acidic residues" evidence="8">
    <location>
        <begin position="1142"/>
        <end position="1151"/>
    </location>
</feature>
<dbReference type="Gene3D" id="3.30.70.330">
    <property type="match status" value="1"/>
</dbReference>
<feature type="region of interest" description="Disordered" evidence="8">
    <location>
        <begin position="1137"/>
        <end position="1171"/>
    </location>
</feature>
<feature type="region of interest" description="Disordered" evidence="8">
    <location>
        <begin position="1913"/>
        <end position="2030"/>
    </location>
</feature>